<dbReference type="EMBL" id="BMKA01000003">
    <property type="protein sequence ID" value="GGA24841.1"/>
    <property type="molecule type" value="Genomic_DNA"/>
</dbReference>
<evidence type="ECO:0000256" key="3">
    <source>
        <dbReference type="ARBA" id="ARBA00023186"/>
    </source>
</evidence>
<evidence type="ECO:0000256" key="1">
    <source>
        <dbReference type="ARBA" id="ARBA00008571"/>
    </source>
</evidence>
<keyword evidence="5" id="KW-1185">Reference proteome</keyword>
<dbReference type="Gene3D" id="1.10.150.250">
    <property type="entry name" value="Flavinator of succinate dehydrogenase"/>
    <property type="match status" value="1"/>
</dbReference>
<dbReference type="Proteomes" id="UP000628017">
    <property type="component" value="Unassembled WGS sequence"/>
</dbReference>
<dbReference type="SUPFAM" id="SSF109910">
    <property type="entry name" value="YgfY-like"/>
    <property type="match status" value="1"/>
</dbReference>
<evidence type="ECO:0000256" key="2">
    <source>
        <dbReference type="ARBA" id="ARBA00019418"/>
    </source>
</evidence>
<keyword evidence="3" id="KW-0143">Chaperone</keyword>
<dbReference type="RefSeq" id="WP_229678554.1">
    <property type="nucleotide sequence ID" value="NZ_BMKA01000003.1"/>
</dbReference>
<gene>
    <name evidence="4" type="ORF">GCM10011498_27320</name>
</gene>
<dbReference type="PANTHER" id="PTHR12469:SF2">
    <property type="entry name" value="SUCCINATE DEHYDROGENASE ASSEMBLY FACTOR 2, MITOCHONDRIAL"/>
    <property type="match status" value="1"/>
</dbReference>
<dbReference type="AlphaFoldDB" id="A0A916R0S8"/>
<comment type="similarity">
    <text evidence="1">Belongs to the SdhE FAD assembly factor family.</text>
</comment>
<accession>A0A916R0S8</accession>
<name>A0A916R0S8_9RHOB</name>
<proteinExistence type="inferred from homology"/>
<evidence type="ECO:0000313" key="5">
    <source>
        <dbReference type="Proteomes" id="UP000628017"/>
    </source>
</evidence>
<dbReference type="Pfam" id="PF03937">
    <property type="entry name" value="Sdh5"/>
    <property type="match status" value="1"/>
</dbReference>
<dbReference type="GO" id="GO:0006099">
    <property type="term" value="P:tricarboxylic acid cycle"/>
    <property type="evidence" value="ECO:0007669"/>
    <property type="project" value="TreeGrafter"/>
</dbReference>
<comment type="caution">
    <text evidence="4">The sequence shown here is derived from an EMBL/GenBank/DDBJ whole genome shotgun (WGS) entry which is preliminary data.</text>
</comment>
<reference evidence="4" key="1">
    <citation type="journal article" date="2014" name="Int. J. Syst. Evol. Microbiol.">
        <title>Complete genome sequence of Corynebacterium casei LMG S-19264T (=DSM 44701T), isolated from a smear-ripened cheese.</title>
        <authorList>
            <consortium name="US DOE Joint Genome Institute (JGI-PGF)"/>
            <person name="Walter F."/>
            <person name="Albersmeier A."/>
            <person name="Kalinowski J."/>
            <person name="Ruckert C."/>
        </authorList>
    </citation>
    <scope>NUCLEOTIDE SEQUENCE</scope>
    <source>
        <strain evidence="4">CGMCC 1.15880</strain>
    </source>
</reference>
<reference evidence="4" key="2">
    <citation type="submission" date="2020-09" db="EMBL/GenBank/DDBJ databases">
        <authorList>
            <person name="Sun Q."/>
            <person name="Zhou Y."/>
        </authorList>
    </citation>
    <scope>NUCLEOTIDE SEQUENCE</scope>
    <source>
        <strain evidence="4">CGMCC 1.15880</strain>
    </source>
</reference>
<dbReference type="InterPro" id="IPR005631">
    <property type="entry name" value="SDH"/>
</dbReference>
<sequence>MEQMHPKDEPHETRLRRLRMRSWRRGMKEMDLILGRFADTELANLDADALDAHEHFMNQPDQVLYSWISGAAPTPDEFKPALTRILDNLSVR</sequence>
<dbReference type="InterPro" id="IPR036714">
    <property type="entry name" value="SDH_sf"/>
</dbReference>
<organism evidence="4 5">
    <name type="scientific">Neptunicoccus cionae</name>
    <dbReference type="NCBI Taxonomy" id="2035344"/>
    <lineage>
        <taxon>Bacteria</taxon>
        <taxon>Pseudomonadati</taxon>
        <taxon>Pseudomonadota</taxon>
        <taxon>Alphaproteobacteria</taxon>
        <taxon>Rhodobacterales</taxon>
        <taxon>Paracoccaceae</taxon>
        <taxon>Neptunicoccus</taxon>
    </lineage>
</organism>
<protein>
    <recommendedName>
        <fullName evidence="2">FAD assembly factor SdhE</fullName>
    </recommendedName>
</protein>
<evidence type="ECO:0000313" key="4">
    <source>
        <dbReference type="EMBL" id="GGA24841.1"/>
    </source>
</evidence>
<dbReference type="PANTHER" id="PTHR12469">
    <property type="entry name" value="PROTEIN EMI5 HOMOLOG, MITOCHONDRIAL"/>
    <property type="match status" value="1"/>
</dbReference>